<reference evidence="2" key="1">
    <citation type="submission" date="2020-10" db="EMBL/GenBank/DDBJ databases">
        <authorList>
            <person name="Gilroy R."/>
        </authorList>
    </citation>
    <scope>NUCLEOTIDE SEQUENCE</scope>
    <source>
        <strain evidence="2">CHK181-108</strain>
    </source>
</reference>
<dbReference type="AlphaFoldDB" id="A0A9D1H5I5"/>
<dbReference type="InterPro" id="IPR036116">
    <property type="entry name" value="FN3_sf"/>
</dbReference>
<dbReference type="InterPro" id="IPR013783">
    <property type="entry name" value="Ig-like_fold"/>
</dbReference>
<dbReference type="Gene3D" id="2.60.120.560">
    <property type="entry name" value="Exo-inulinase, domain 1"/>
    <property type="match status" value="1"/>
</dbReference>
<sequence>MNMKKRFIAALTAVMMLITAAPSLAKTVEVVPSEYTFGDSPQAAELFTGTASGNAAWSGESVDTYVSFDNTAMTIASERRAAFVSLDNEMTSNYFDMTSSVGVTVSNDRDSASYHTGFVFGANESGYYEVLFNAAGEAAIARSDELHTTSADVLASNPLGDLMALDGTPSNVKVSVDKQKITVYVNDTAAVEYDAGAEIEKGFFGFITTRDMSAVYSDFKLTLYEERITYEESDYLIPEFSASSDGTRAVVSWINPDVEEITRIRLLTDSGEEITEYDGEISTAAAASNYITTAQLPHGRDVGIMIEISFASHDPVRSEAGIVNIPYTDDDYRITDFSASALANGARLSWRNPAAEGITAITITDDKGNTYDISVSLESGAQNDITVSGLSGGETYTFSVTAEFEGGRTDTASGAVTAILVEEAGYQPKNMLVYESFTRLGISWLNPEKELASIEVLDYNTGAGAVFEDEISLEPGAANNVLVEDLPSDTPQNFRIIFRFADGHSAVEYVAGGLAYGKGTYYDYEQVTLTKVADWDIFCNIPTATYGSVPAIISVDRNEKAEGNNSLKFTGAYAKPYDNLFYQLRIKPFNSYDPSKTYRVSMKIKYENAQNSVILTYANKAMNSYADGTSDPRYGVGTNLTPKESSDGWETVSFLMEPETSDGQPRLSGQEFAVRILGTAEAFWIDDMEMVPVDEEGNVIGENILPNPGLEADDNTPSGNVRVDTQNSALKNGTAALVWENPDDAQLKNILIYREQDGELYECAVLSSSTESIELKNIPDTGETVRFVIKTADQSDNISSGASIELVPSFDDCVFGAVKFTSGGMELTSVPSGFEGTVTAFASVSNYALDDFSGCIAAAAYCDGVLKSVSVSPAVWFRRGAGETAVSTSVTITSGGSWTVKAFLLDDIVNMKLLTDEGEI</sequence>
<organism evidence="2 3">
    <name type="scientific">Candidatus Ornithomonoglobus intestinigallinarum</name>
    <dbReference type="NCBI Taxonomy" id="2840894"/>
    <lineage>
        <taxon>Bacteria</taxon>
        <taxon>Bacillati</taxon>
        <taxon>Bacillota</taxon>
        <taxon>Clostridia</taxon>
        <taxon>Candidatus Ornithomonoglobus</taxon>
    </lineage>
</organism>
<reference evidence="2" key="2">
    <citation type="journal article" date="2021" name="PeerJ">
        <title>Extensive microbial diversity within the chicken gut microbiome revealed by metagenomics and culture.</title>
        <authorList>
            <person name="Gilroy R."/>
            <person name="Ravi A."/>
            <person name="Getino M."/>
            <person name="Pursley I."/>
            <person name="Horton D.L."/>
            <person name="Alikhan N.F."/>
            <person name="Baker D."/>
            <person name="Gharbi K."/>
            <person name="Hall N."/>
            <person name="Watson M."/>
            <person name="Adriaenssens E.M."/>
            <person name="Foster-Nyarko E."/>
            <person name="Jarju S."/>
            <person name="Secka A."/>
            <person name="Antonio M."/>
            <person name="Oren A."/>
            <person name="Chaudhuri R.R."/>
            <person name="La Ragione R."/>
            <person name="Hildebrand F."/>
            <person name="Pallen M.J."/>
        </authorList>
    </citation>
    <scope>NUCLEOTIDE SEQUENCE</scope>
    <source>
        <strain evidence="2">CHK181-108</strain>
    </source>
</reference>
<gene>
    <name evidence="2" type="ORF">IAA60_08025</name>
</gene>
<keyword evidence="1" id="KW-0732">Signal</keyword>
<evidence type="ECO:0008006" key="4">
    <source>
        <dbReference type="Google" id="ProtNLM"/>
    </source>
</evidence>
<dbReference type="InterPro" id="IPR003961">
    <property type="entry name" value="FN3_dom"/>
</dbReference>
<dbReference type="Gene3D" id="2.60.40.10">
    <property type="entry name" value="Immunoglobulins"/>
    <property type="match status" value="1"/>
</dbReference>
<dbReference type="Proteomes" id="UP000824165">
    <property type="component" value="Unassembled WGS sequence"/>
</dbReference>
<dbReference type="EMBL" id="DVLU01000083">
    <property type="protein sequence ID" value="HIT85834.1"/>
    <property type="molecule type" value="Genomic_DNA"/>
</dbReference>
<proteinExistence type="predicted"/>
<protein>
    <recommendedName>
        <fullName evidence="4">Fibronectin type-III domain-containing protein</fullName>
    </recommendedName>
</protein>
<evidence type="ECO:0000313" key="2">
    <source>
        <dbReference type="EMBL" id="HIT85834.1"/>
    </source>
</evidence>
<accession>A0A9D1H5I5</accession>
<feature type="chain" id="PRO_5039176619" description="Fibronectin type-III domain-containing protein" evidence="1">
    <location>
        <begin position="26"/>
        <end position="920"/>
    </location>
</feature>
<dbReference type="SUPFAM" id="SSF49265">
    <property type="entry name" value="Fibronectin type III"/>
    <property type="match status" value="1"/>
</dbReference>
<dbReference type="CDD" id="cd00063">
    <property type="entry name" value="FN3"/>
    <property type="match status" value="1"/>
</dbReference>
<comment type="caution">
    <text evidence="2">The sequence shown here is derived from an EMBL/GenBank/DDBJ whole genome shotgun (WGS) entry which is preliminary data.</text>
</comment>
<evidence type="ECO:0000313" key="3">
    <source>
        <dbReference type="Proteomes" id="UP000824165"/>
    </source>
</evidence>
<dbReference type="Gene3D" id="2.60.120.260">
    <property type="entry name" value="Galactose-binding domain-like"/>
    <property type="match status" value="1"/>
</dbReference>
<feature type="signal peptide" evidence="1">
    <location>
        <begin position="1"/>
        <end position="25"/>
    </location>
</feature>
<name>A0A9D1H5I5_9FIRM</name>
<evidence type="ECO:0000256" key="1">
    <source>
        <dbReference type="SAM" id="SignalP"/>
    </source>
</evidence>